<dbReference type="InterPro" id="IPR016162">
    <property type="entry name" value="Ald_DH_N"/>
</dbReference>
<evidence type="ECO:0000256" key="5">
    <source>
        <dbReference type="RuleBase" id="RU003345"/>
    </source>
</evidence>
<dbReference type="Proteomes" id="UP000264310">
    <property type="component" value="Unassembled WGS sequence"/>
</dbReference>
<keyword evidence="2 5" id="KW-0560">Oxidoreductase</keyword>
<dbReference type="PANTHER" id="PTHR11699">
    <property type="entry name" value="ALDEHYDE DEHYDROGENASE-RELATED"/>
    <property type="match status" value="1"/>
</dbReference>
<protein>
    <submittedName>
        <fullName evidence="7">Aldehyde dehydrogenase</fullName>
    </submittedName>
</protein>
<dbReference type="Gene3D" id="3.40.309.10">
    <property type="entry name" value="Aldehyde Dehydrogenase, Chain A, domain 2"/>
    <property type="match status" value="1"/>
</dbReference>
<evidence type="ECO:0000259" key="6">
    <source>
        <dbReference type="Pfam" id="PF00171"/>
    </source>
</evidence>
<keyword evidence="8" id="KW-1185">Reference proteome</keyword>
<dbReference type="RefSeq" id="WP_116682606.1">
    <property type="nucleotide sequence ID" value="NZ_QURL01000003.1"/>
</dbReference>
<evidence type="ECO:0000256" key="2">
    <source>
        <dbReference type="ARBA" id="ARBA00023002"/>
    </source>
</evidence>
<dbReference type="FunFam" id="3.40.309.10:FF:000012">
    <property type="entry name" value="Betaine aldehyde dehydrogenase"/>
    <property type="match status" value="1"/>
</dbReference>
<comment type="caution">
    <text evidence="7">The sequence shown here is derived from an EMBL/GenBank/DDBJ whole genome shotgun (WGS) entry which is preliminary data.</text>
</comment>
<evidence type="ECO:0000256" key="4">
    <source>
        <dbReference type="PROSITE-ProRule" id="PRU10007"/>
    </source>
</evidence>
<feature type="domain" description="Aldehyde dehydrogenase" evidence="6">
    <location>
        <begin position="30"/>
        <end position="479"/>
    </location>
</feature>
<dbReference type="InterPro" id="IPR015590">
    <property type="entry name" value="Aldehyde_DH_dom"/>
</dbReference>
<evidence type="ECO:0000313" key="7">
    <source>
        <dbReference type="EMBL" id="RFC64189.1"/>
    </source>
</evidence>
<gene>
    <name evidence="7" type="ORF">DYI37_07510</name>
</gene>
<evidence type="ECO:0000256" key="1">
    <source>
        <dbReference type="ARBA" id="ARBA00009986"/>
    </source>
</evidence>
<dbReference type="InterPro" id="IPR016163">
    <property type="entry name" value="Ald_DH_C"/>
</dbReference>
<dbReference type="GO" id="GO:0016620">
    <property type="term" value="F:oxidoreductase activity, acting on the aldehyde or oxo group of donors, NAD or NADP as acceptor"/>
    <property type="evidence" value="ECO:0007669"/>
    <property type="project" value="InterPro"/>
</dbReference>
<proteinExistence type="inferred from homology"/>
<dbReference type="SUPFAM" id="SSF53720">
    <property type="entry name" value="ALDH-like"/>
    <property type="match status" value="1"/>
</dbReference>
<dbReference type="InterPro" id="IPR016161">
    <property type="entry name" value="Ald_DH/histidinol_DH"/>
</dbReference>
<dbReference type="OrthoDB" id="8175464at2"/>
<evidence type="ECO:0000313" key="8">
    <source>
        <dbReference type="Proteomes" id="UP000264310"/>
    </source>
</evidence>
<accession>A0A371X4S1</accession>
<organism evidence="7 8">
    <name type="scientific">Fulvimarina endophytica</name>
    <dbReference type="NCBI Taxonomy" id="2293836"/>
    <lineage>
        <taxon>Bacteria</taxon>
        <taxon>Pseudomonadati</taxon>
        <taxon>Pseudomonadota</taxon>
        <taxon>Alphaproteobacteria</taxon>
        <taxon>Hyphomicrobiales</taxon>
        <taxon>Aurantimonadaceae</taxon>
        <taxon>Fulvimarina</taxon>
    </lineage>
</organism>
<evidence type="ECO:0000256" key="3">
    <source>
        <dbReference type="ARBA" id="ARBA00023097"/>
    </source>
</evidence>
<dbReference type="PROSITE" id="PS00687">
    <property type="entry name" value="ALDEHYDE_DEHYDR_GLU"/>
    <property type="match status" value="1"/>
</dbReference>
<dbReference type="InterPro" id="IPR029510">
    <property type="entry name" value="Ald_DH_CS_GLU"/>
</dbReference>
<dbReference type="AlphaFoldDB" id="A0A371X4S1"/>
<dbReference type="FunFam" id="3.40.605.10:FF:000007">
    <property type="entry name" value="NAD/NADP-dependent betaine aldehyde dehydrogenase"/>
    <property type="match status" value="1"/>
</dbReference>
<name>A0A371X4S1_9HYPH</name>
<sequence length="483" mass="51860">MNTHQSISSSDLAKLDHWIGGRSVTPAGGGYFETVDPRTGTKALKVALGDASDVQKAVDAAKGAAKDWRFFVAAERGKLLLALAAKLRENKARLAEMEMQDSGKPKALAETEIEGAINYFTFYGSLVYLPVGEVLDVAPDQHVFTRREPFGVIGIITPWNLPINQAARAAAPALVAGNTVVCKPSEITSQTTVEMAKLASEVGFPDGVLNVVLGDGETVGSAIVKNEAVRKVAFTGSVPVGRAIGKIAAERIIPLTLELGGKSANIVFEDADLDAAAKDSVKAFTLNAGQVCSALTRLLVQKPVYDAFLEKIRAEAETMTPGDNLGPIITPGQYERVKSYFDVAKEDGARTLTGGETAEVADRQGGFWVKPTIYADVTNEMRIAREEIFGPVLTVIPFETEEEAIRIANDSEYGLIGTLWTKDIGRAMRVSDLIEAGQIFVNVGNTMSVQTPFGGYKNSGYGREKGIEAIHHYSQLKTVTMKF</sequence>
<comment type="similarity">
    <text evidence="1 5">Belongs to the aldehyde dehydrogenase family.</text>
</comment>
<reference evidence="7 8" key="1">
    <citation type="submission" date="2018-08" db="EMBL/GenBank/DDBJ databases">
        <title>Fulvimarina sp. 85, whole genome shotgun sequence.</title>
        <authorList>
            <person name="Tuo L."/>
        </authorList>
    </citation>
    <scope>NUCLEOTIDE SEQUENCE [LARGE SCALE GENOMIC DNA]</scope>
    <source>
        <strain evidence="7 8">85</strain>
    </source>
</reference>
<feature type="active site" evidence="4">
    <location>
        <position position="258"/>
    </location>
</feature>
<keyword evidence="3" id="KW-0558">Oxidation</keyword>
<dbReference type="Gene3D" id="3.40.605.10">
    <property type="entry name" value="Aldehyde Dehydrogenase, Chain A, domain 1"/>
    <property type="match status" value="1"/>
</dbReference>
<dbReference type="Pfam" id="PF00171">
    <property type="entry name" value="Aldedh"/>
    <property type="match status" value="1"/>
</dbReference>
<dbReference type="EMBL" id="QURL01000003">
    <property type="protein sequence ID" value="RFC64189.1"/>
    <property type="molecule type" value="Genomic_DNA"/>
</dbReference>